<dbReference type="GO" id="GO:0003676">
    <property type="term" value="F:nucleic acid binding"/>
    <property type="evidence" value="ECO:0007669"/>
    <property type="project" value="InterPro"/>
</dbReference>
<dbReference type="InterPro" id="IPR036397">
    <property type="entry name" value="RNaseH_sf"/>
</dbReference>
<protein>
    <recommendedName>
        <fullName evidence="4">DDE-1 domain-containing protein</fullName>
    </recommendedName>
</protein>
<reference evidence="2" key="1">
    <citation type="submission" date="2022-08" db="EMBL/GenBank/DDBJ databases">
        <authorList>
            <consortium name="DOE Joint Genome Institute"/>
            <person name="Min B."/>
            <person name="Sierra-Patev S."/>
            <person name="Naranjo-Ortiz M."/>
            <person name="Looney B."/>
            <person name="Konkel Z."/>
            <person name="Slot J.C."/>
            <person name="Sakamoto Y."/>
            <person name="Steenwyk J.L."/>
            <person name="Rokas A."/>
            <person name="Carro J."/>
            <person name="Camarero S."/>
            <person name="Ferreira P."/>
            <person name="Molpeceres G."/>
            <person name="Ruiz-duenas F.J."/>
            <person name="Serrano A."/>
            <person name="Henrissat B."/>
            <person name="Drula E."/>
            <person name="Hughes K.W."/>
            <person name="Mata J.L."/>
            <person name="Ishikawa N.K."/>
            <person name="Vargas-Isla R."/>
            <person name="Ushijima S."/>
            <person name="Smith C.A."/>
            <person name="Ahrendt S."/>
            <person name="Andreopoulos W."/>
            <person name="He G."/>
            <person name="LaButti K."/>
            <person name="Lipzen A."/>
            <person name="Ng V."/>
            <person name="Riley R."/>
            <person name="Sandor L."/>
            <person name="Barry K."/>
            <person name="Martinez A.T."/>
            <person name="Xiao Y."/>
            <person name="Gibbons J.G."/>
            <person name="Terashima K."/>
            <person name="Hibbett D.S."/>
            <person name="Grigoriev I.V."/>
        </authorList>
    </citation>
    <scope>NUCLEOTIDE SEQUENCE</scope>
    <source>
        <strain evidence="2">ET3784</strain>
    </source>
</reference>
<dbReference type="Gene3D" id="3.30.420.10">
    <property type="entry name" value="Ribonuclease H-like superfamily/Ribonuclease H"/>
    <property type="match status" value="1"/>
</dbReference>
<feature type="compositionally biased region" description="Basic and acidic residues" evidence="1">
    <location>
        <begin position="7"/>
        <end position="21"/>
    </location>
</feature>
<evidence type="ECO:0008006" key="4">
    <source>
        <dbReference type="Google" id="ProtNLM"/>
    </source>
</evidence>
<keyword evidence="3" id="KW-1185">Reference proteome</keyword>
<dbReference type="PANTHER" id="PTHR35871">
    <property type="entry name" value="EXPRESSED PROTEIN"/>
    <property type="match status" value="1"/>
</dbReference>
<dbReference type="EMBL" id="JANVFO010000039">
    <property type="protein sequence ID" value="KAJ3728200.1"/>
    <property type="molecule type" value="Genomic_DNA"/>
</dbReference>
<feature type="region of interest" description="Disordered" evidence="1">
    <location>
        <begin position="1"/>
        <end position="36"/>
    </location>
</feature>
<proteinExistence type="predicted"/>
<feature type="compositionally biased region" description="Low complexity" evidence="1">
    <location>
        <begin position="22"/>
        <end position="32"/>
    </location>
</feature>
<comment type="caution">
    <text evidence="2">The sequence shown here is derived from an EMBL/GenBank/DDBJ whole genome shotgun (WGS) entry which is preliminary data.</text>
</comment>
<dbReference type="PANTHER" id="PTHR35871:SF1">
    <property type="entry name" value="CXC1-LIKE CYSTEINE CLUSTER ASSOCIATED WITH KDZ TRANSPOSASES DOMAIN-CONTAINING PROTEIN"/>
    <property type="match status" value="1"/>
</dbReference>
<evidence type="ECO:0000256" key="1">
    <source>
        <dbReference type="SAM" id="MobiDB-lite"/>
    </source>
</evidence>
<dbReference type="Proteomes" id="UP001176059">
    <property type="component" value="Unassembled WGS sequence"/>
</dbReference>
<sequence>MSDLEDSNNKSDKESVSDHDTSVSSSTSPVSSFQQETESLCLRVQTVPIPKRRKLDIPVRELRAKAKEKRAQEFLDAFTAIHKLLNSKRAEFEAGPHSLQARRAHAIHGLLLLVVKRNESFMAASKMSAATHGFSPEFGSRLLRGWTREWIRTQSLPSSWCGSHAKVFSMLSDPTLRAEIRSYLRSNKWSTNPEKLQSFINKEMLPEAAKEYAQQISGTEMPEGLKKYLELELFPRIGLKVKHGICKSTAHALLIKEASWVFKGEHAIRKKGVGRGIHQSDIICSTFGWLREASETLEYGKNNEGFWNGELFIKQLTEKIIPTFERLHGKNFQAVFLIDNSQGHSAYAVDALLVSRMNFNSGGKQARMRNGWYEKDGEHITQSMNFPPNHPHHPNEPKGMKVFFWGAVKRYLRDHCDYTFVTLKANMPKAMESVGLETIRKWEHRTHRWISAYRDGLDAKDAQDHVRAFSSRKYKSHRRVPERLAQSFDA</sequence>
<evidence type="ECO:0000313" key="2">
    <source>
        <dbReference type="EMBL" id="KAJ3728200.1"/>
    </source>
</evidence>
<reference evidence="2" key="2">
    <citation type="journal article" date="2023" name="Proc. Natl. Acad. Sci. U.S.A.">
        <title>A global phylogenomic analysis of the shiitake genus Lentinula.</title>
        <authorList>
            <person name="Sierra-Patev S."/>
            <person name="Min B."/>
            <person name="Naranjo-Ortiz M."/>
            <person name="Looney B."/>
            <person name="Konkel Z."/>
            <person name="Slot J.C."/>
            <person name="Sakamoto Y."/>
            <person name="Steenwyk J.L."/>
            <person name="Rokas A."/>
            <person name="Carro J."/>
            <person name="Camarero S."/>
            <person name="Ferreira P."/>
            <person name="Molpeceres G."/>
            <person name="Ruiz-Duenas F.J."/>
            <person name="Serrano A."/>
            <person name="Henrissat B."/>
            <person name="Drula E."/>
            <person name="Hughes K.W."/>
            <person name="Mata J.L."/>
            <person name="Ishikawa N.K."/>
            <person name="Vargas-Isla R."/>
            <person name="Ushijima S."/>
            <person name="Smith C.A."/>
            <person name="Donoghue J."/>
            <person name="Ahrendt S."/>
            <person name="Andreopoulos W."/>
            <person name="He G."/>
            <person name="LaButti K."/>
            <person name="Lipzen A."/>
            <person name="Ng V."/>
            <person name="Riley R."/>
            <person name="Sandor L."/>
            <person name="Barry K."/>
            <person name="Martinez A.T."/>
            <person name="Xiao Y."/>
            <person name="Gibbons J.G."/>
            <person name="Terashima K."/>
            <person name="Grigoriev I.V."/>
            <person name="Hibbett D."/>
        </authorList>
    </citation>
    <scope>NUCLEOTIDE SEQUENCE</scope>
    <source>
        <strain evidence="2">ET3784</strain>
    </source>
</reference>
<accession>A0AA38JGJ5</accession>
<dbReference type="AlphaFoldDB" id="A0AA38JGJ5"/>
<organism evidence="2 3">
    <name type="scientific">Lentinula guzmanii</name>
    <dbReference type="NCBI Taxonomy" id="2804957"/>
    <lineage>
        <taxon>Eukaryota</taxon>
        <taxon>Fungi</taxon>
        <taxon>Dikarya</taxon>
        <taxon>Basidiomycota</taxon>
        <taxon>Agaricomycotina</taxon>
        <taxon>Agaricomycetes</taxon>
        <taxon>Agaricomycetidae</taxon>
        <taxon>Agaricales</taxon>
        <taxon>Marasmiineae</taxon>
        <taxon>Omphalotaceae</taxon>
        <taxon>Lentinula</taxon>
    </lineage>
</organism>
<evidence type="ECO:0000313" key="3">
    <source>
        <dbReference type="Proteomes" id="UP001176059"/>
    </source>
</evidence>
<name>A0AA38JGJ5_9AGAR</name>
<gene>
    <name evidence="2" type="ORF">DFJ43DRAFT_1001247</name>
</gene>